<keyword evidence="1" id="KW-0732">Signal</keyword>
<dbReference type="PANTHER" id="PTHR30535">
    <property type="entry name" value="VITAMIN B12-BINDING PROTEIN"/>
    <property type="match status" value="1"/>
</dbReference>
<evidence type="ECO:0000259" key="2">
    <source>
        <dbReference type="PROSITE" id="PS50983"/>
    </source>
</evidence>
<dbReference type="PANTHER" id="PTHR30535:SF33">
    <property type="entry name" value="PERIPLASMIC BINDING PROTEIN"/>
    <property type="match status" value="1"/>
</dbReference>
<name>I4CER1_DESTA</name>
<protein>
    <submittedName>
        <fullName evidence="3">ABC-type Fe3+-hydroxamate transport system, periplasmic component</fullName>
    </submittedName>
</protein>
<dbReference type="KEGG" id="dti:Desti_5467"/>
<reference evidence="4" key="1">
    <citation type="submission" date="2012-06" db="EMBL/GenBank/DDBJ databases">
        <title>Complete sequence of chromosome of Desulfomonile tiedjei DSM 6799.</title>
        <authorList>
            <person name="Lucas S."/>
            <person name="Copeland A."/>
            <person name="Lapidus A."/>
            <person name="Glavina del Rio T."/>
            <person name="Dalin E."/>
            <person name="Tice H."/>
            <person name="Bruce D."/>
            <person name="Goodwin L."/>
            <person name="Pitluck S."/>
            <person name="Peters L."/>
            <person name="Ovchinnikova G."/>
            <person name="Zeytun A."/>
            <person name="Lu M."/>
            <person name="Kyrpides N."/>
            <person name="Mavromatis K."/>
            <person name="Ivanova N."/>
            <person name="Brettin T."/>
            <person name="Detter J.C."/>
            <person name="Han C."/>
            <person name="Larimer F."/>
            <person name="Land M."/>
            <person name="Hauser L."/>
            <person name="Markowitz V."/>
            <person name="Cheng J.-F."/>
            <person name="Hugenholtz P."/>
            <person name="Woyke T."/>
            <person name="Wu D."/>
            <person name="Spring S."/>
            <person name="Schroeder M."/>
            <person name="Brambilla E."/>
            <person name="Klenk H.-P."/>
            <person name="Eisen J.A."/>
        </authorList>
    </citation>
    <scope>NUCLEOTIDE SEQUENCE [LARGE SCALE GENOMIC DNA]</scope>
    <source>
        <strain evidence="4">ATCC 49306 / DSM 6799 / DCB-1</strain>
    </source>
</reference>
<dbReference type="STRING" id="706587.Desti_5467"/>
<dbReference type="Proteomes" id="UP000006055">
    <property type="component" value="Chromosome"/>
</dbReference>
<feature type="signal peptide" evidence="1">
    <location>
        <begin position="1"/>
        <end position="22"/>
    </location>
</feature>
<dbReference type="AlphaFoldDB" id="I4CER1"/>
<dbReference type="RefSeq" id="WP_014813151.1">
    <property type="nucleotide sequence ID" value="NC_018025.1"/>
</dbReference>
<feature type="domain" description="Fe/B12 periplasmic-binding" evidence="2">
    <location>
        <begin position="44"/>
        <end position="304"/>
    </location>
</feature>
<dbReference type="InterPro" id="IPR002491">
    <property type="entry name" value="ABC_transptr_periplasmic_BD"/>
</dbReference>
<evidence type="ECO:0000256" key="1">
    <source>
        <dbReference type="SAM" id="SignalP"/>
    </source>
</evidence>
<keyword evidence="4" id="KW-1185">Reference proteome</keyword>
<sequence>MKIRNITIIFALSVLVPAFVVGADAETLTYTDKLGRVVTIPVPVSRAVVFQTYELIPALGIWDKIVGVGRYAYSNDLMVAARPDITSTIPSAGSGVDVSAEVLMKLEPDVVITWTFQPEAIRFIEQKGLRVIGVSPEGLTELYEVMRLHGTLFGKEQRAEIIIKEMEKIFGLVRERVSEIPAQGRKKVLWLFGKPTQVACKTGVPNSLIELMRGINPASDIPQTSSDISMEQIIAWNPDVIFIWGHAGYMAQDILDSDQWRRIRAVYEGRVFKAPRWSNWSPRIAPVALWMAMKTYPDLFKNIDVERSFDDFYQEVYGIPYEKVSKFER</sequence>
<evidence type="ECO:0000313" key="4">
    <source>
        <dbReference type="Proteomes" id="UP000006055"/>
    </source>
</evidence>
<dbReference type="SUPFAM" id="SSF53807">
    <property type="entry name" value="Helical backbone' metal receptor"/>
    <property type="match status" value="1"/>
</dbReference>
<dbReference type="eggNOG" id="COG0614">
    <property type="taxonomic scope" value="Bacteria"/>
</dbReference>
<dbReference type="PROSITE" id="PS50983">
    <property type="entry name" value="FE_B12_PBP"/>
    <property type="match status" value="1"/>
</dbReference>
<organism evidence="3 4">
    <name type="scientific">Desulfomonile tiedjei (strain ATCC 49306 / DSM 6799 / DCB-1)</name>
    <dbReference type="NCBI Taxonomy" id="706587"/>
    <lineage>
        <taxon>Bacteria</taxon>
        <taxon>Pseudomonadati</taxon>
        <taxon>Thermodesulfobacteriota</taxon>
        <taxon>Desulfomonilia</taxon>
        <taxon>Desulfomonilales</taxon>
        <taxon>Desulfomonilaceae</taxon>
        <taxon>Desulfomonile</taxon>
    </lineage>
</organism>
<dbReference type="HOGENOM" id="CLU_038034_13_3_7"/>
<feature type="chain" id="PRO_5003687749" evidence="1">
    <location>
        <begin position="23"/>
        <end position="329"/>
    </location>
</feature>
<dbReference type="PATRIC" id="fig|706587.4.peg.6157"/>
<dbReference type="InterPro" id="IPR050902">
    <property type="entry name" value="ABC_Transporter_SBP"/>
</dbReference>
<dbReference type="EMBL" id="CP003360">
    <property type="protein sequence ID" value="AFM28052.1"/>
    <property type="molecule type" value="Genomic_DNA"/>
</dbReference>
<dbReference type="Gene3D" id="3.40.50.1980">
    <property type="entry name" value="Nitrogenase molybdenum iron protein domain"/>
    <property type="match status" value="2"/>
</dbReference>
<evidence type="ECO:0000313" key="3">
    <source>
        <dbReference type="EMBL" id="AFM28052.1"/>
    </source>
</evidence>
<gene>
    <name evidence="3" type="ordered locus">Desti_5467</name>
</gene>
<accession>I4CER1</accession>
<proteinExistence type="predicted"/>
<dbReference type="Pfam" id="PF01497">
    <property type="entry name" value="Peripla_BP_2"/>
    <property type="match status" value="1"/>
</dbReference>